<sequence length="177" mass="21159">MTTYLRFFNYDEALEYYCGLIDKMLQGTNRNNHTRIIAKPALILSIIKLIENGKPVNQFTYEEIAPIYQGVFGKYFLRAQQENLTPLFYPYYFLKSDKFWHLAWTNAEVKTESPSRAWLDRNTQYAYIDQELWILLSHPTYRNDFKKYIIEKKVLKVFKEEKNKGGFKALLQLLMVI</sequence>
<name>A0A646HGS2_9BACT</name>
<comment type="caution">
    <text evidence="1">The sequence shown here is derived from an EMBL/GenBank/DDBJ whole genome shotgun (WGS) entry which is preliminary data.</text>
</comment>
<evidence type="ECO:0000313" key="2">
    <source>
        <dbReference type="Proteomes" id="UP000420635"/>
    </source>
</evidence>
<dbReference type="AlphaFoldDB" id="A0A646HGS2"/>
<dbReference type="RefSeq" id="WP_153112827.1">
    <property type="nucleotide sequence ID" value="NZ_VZAS01000049.1"/>
</dbReference>
<reference evidence="2" key="1">
    <citation type="submission" date="2019-09" db="EMBL/GenBank/DDBJ databases">
        <title>Distinct polysaccharide growth profiles of human intestinal Prevotella copri isolates.</title>
        <authorList>
            <person name="Fehlner-Peach H."/>
            <person name="Magnabosco C."/>
            <person name="Raghavan V."/>
            <person name="Scher J.U."/>
            <person name="Tett A."/>
            <person name="Cox L.M."/>
            <person name="Gottsegen C."/>
            <person name="Watters A."/>
            <person name="Wiltshire- Gordon J.D."/>
            <person name="Segata N."/>
            <person name="Bonneau R."/>
            <person name="Littman D.R."/>
        </authorList>
    </citation>
    <scope>NUCLEOTIDE SEQUENCE [LARGE SCALE GENOMIC DNA]</scope>
    <source>
        <strain evidence="2">iP54</strain>
    </source>
</reference>
<proteinExistence type="predicted"/>
<accession>A0A646HGS2</accession>
<dbReference type="Proteomes" id="UP000420635">
    <property type="component" value="Unassembled WGS sequence"/>
</dbReference>
<evidence type="ECO:0000313" key="1">
    <source>
        <dbReference type="EMBL" id="MQN91392.1"/>
    </source>
</evidence>
<organism evidence="1 2">
    <name type="scientific">Segatella copri</name>
    <dbReference type="NCBI Taxonomy" id="165179"/>
    <lineage>
        <taxon>Bacteria</taxon>
        <taxon>Pseudomonadati</taxon>
        <taxon>Bacteroidota</taxon>
        <taxon>Bacteroidia</taxon>
        <taxon>Bacteroidales</taxon>
        <taxon>Prevotellaceae</taxon>
        <taxon>Segatella</taxon>
    </lineage>
</organism>
<gene>
    <name evidence="1" type="ORF">F7D59_16420</name>
</gene>
<dbReference type="EMBL" id="VZBQ01000164">
    <property type="protein sequence ID" value="MQN91392.1"/>
    <property type="molecule type" value="Genomic_DNA"/>
</dbReference>
<protein>
    <submittedName>
        <fullName evidence="1">Uncharacterized protein</fullName>
    </submittedName>
</protein>